<organism evidence="3 4">
    <name type="scientific">Xyrichtys novacula</name>
    <name type="common">Pearly razorfish</name>
    <name type="synonym">Hemipteronotus novacula</name>
    <dbReference type="NCBI Taxonomy" id="13765"/>
    <lineage>
        <taxon>Eukaryota</taxon>
        <taxon>Metazoa</taxon>
        <taxon>Chordata</taxon>
        <taxon>Craniata</taxon>
        <taxon>Vertebrata</taxon>
        <taxon>Euteleostomi</taxon>
        <taxon>Actinopterygii</taxon>
        <taxon>Neopterygii</taxon>
        <taxon>Teleostei</taxon>
        <taxon>Neoteleostei</taxon>
        <taxon>Acanthomorphata</taxon>
        <taxon>Eupercaria</taxon>
        <taxon>Labriformes</taxon>
        <taxon>Labridae</taxon>
        <taxon>Xyrichtys</taxon>
    </lineage>
</organism>
<reference evidence="3" key="1">
    <citation type="submission" date="2023-08" db="EMBL/GenBank/DDBJ databases">
        <authorList>
            <person name="Alioto T."/>
            <person name="Alioto T."/>
            <person name="Gomez Garrido J."/>
        </authorList>
    </citation>
    <scope>NUCLEOTIDE SEQUENCE</scope>
</reference>
<dbReference type="EMBL" id="OY660886">
    <property type="protein sequence ID" value="CAJ1085943.1"/>
    <property type="molecule type" value="Genomic_DNA"/>
</dbReference>
<feature type="compositionally biased region" description="Basic residues" evidence="1">
    <location>
        <begin position="113"/>
        <end position="122"/>
    </location>
</feature>
<protein>
    <submittedName>
        <fullName evidence="3">Uncharacterized protein si:ch211-63p21.1</fullName>
    </submittedName>
</protein>
<evidence type="ECO:0000256" key="2">
    <source>
        <dbReference type="SAM" id="Phobius"/>
    </source>
</evidence>
<sequence length="230" mass="25533">MLRRESDSHGLFSSGETSDNDCEMGASCGEVDVVCLCEAGPCTLYSEAHTPTSDTPLCEHCGKNKVMITRYSEGYGTEEECVLSDPQGESDADADIEDTDCRLQEPGSLQRISSRRRKRPRVARQDTTESEDDGGRSHRSHRWNLRLSPDRAHSRTILEESISQVRPLVICRPSSERQKSLTDLPQDSGRLMSLWPPSLSLPLILLLSLPLSLSLVILIVSFFLPWATSA</sequence>
<keyword evidence="4" id="KW-1185">Reference proteome</keyword>
<proteinExistence type="predicted"/>
<name>A0AAV1HMJ5_XYRNO</name>
<keyword evidence="2" id="KW-1133">Transmembrane helix</keyword>
<keyword evidence="2" id="KW-0812">Transmembrane</keyword>
<evidence type="ECO:0000313" key="3">
    <source>
        <dbReference type="EMBL" id="CAJ1085943.1"/>
    </source>
</evidence>
<keyword evidence="2" id="KW-0472">Membrane</keyword>
<evidence type="ECO:0000256" key="1">
    <source>
        <dbReference type="SAM" id="MobiDB-lite"/>
    </source>
</evidence>
<evidence type="ECO:0000313" key="4">
    <source>
        <dbReference type="Proteomes" id="UP001178508"/>
    </source>
</evidence>
<accession>A0AAV1HMJ5</accession>
<gene>
    <name evidence="3" type="ORF">XNOV1_A000919</name>
</gene>
<dbReference type="Proteomes" id="UP001178508">
    <property type="component" value="Chromosome 23"/>
</dbReference>
<feature type="region of interest" description="Disordered" evidence="1">
    <location>
        <begin position="1"/>
        <end position="22"/>
    </location>
</feature>
<feature type="region of interest" description="Disordered" evidence="1">
    <location>
        <begin position="99"/>
        <end position="145"/>
    </location>
</feature>
<dbReference type="AlphaFoldDB" id="A0AAV1HMJ5"/>
<feature type="transmembrane region" description="Helical" evidence="2">
    <location>
        <begin position="199"/>
        <end position="224"/>
    </location>
</feature>